<proteinExistence type="predicted"/>
<accession>A0A8C1W1Z8</accession>
<dbReference type="PANTHER" id="PTHR23138:SF87">
    <property type="entry name" value="E3 SUMO-PROTEIN LIGASE RANBP2"/>
    <property type="match status" value="1"/>
</dbReference>
<dbReference type="SUPFAM" id="SSF50729">
    <property type="entry name" value="PH domain-like"/>
    <property type="match status" value="1"/>
</dbReference>
<evidence type="ECO:0000259" key="1">
    <source>
        <dbReference type="PROSITE" id="PS50196"/>
    </source>
</evidence>
<name>A0A8C1W1Z8_CYPCA</name>
<dbReference type="PANTHER" id="PTHR23138">
    <property type="entry name" value="RAN BINDING PROTEIN"/>
    <property type="match status" value="1"/>
</dbReference>
<dbReference type="GO" id="GO:0005096">
    <property type="term" value="F:GTPase activator activity"/>
    <property type="evidence" value="ECO:0007669"/>
    <property type="project" value="TreeGrafter"/>
</dbReference>
<dbReference type="Gene3D" id="2.30.29.30">
    <property type="entry name" value="Pleckstrin-homology domain (PH domain)/Phosphotyrosine-binding domain (PTB)"/>
    <property type="match status" value="1"/>
</dbReference>
<dbReference type="InterPro" id="IPR011993">
    <property type="entry name" value="PH-like_dom_sf"/>
</dbReference>
<dbReference type="GO" id="GO:0005737">
    <property type="term" value="C:cytoplasm"/>
    <property type="evidence" value="ECO:0007669"/>
    <property type="project" value="TreeGrafter"/>
</dbReference>
<organism evidence="2 3">
    <name type="scientific">Cyprinus carpio</name>
    <name type="common">Common carp</name>
    <dbReference type="NCBI Taxonomy" id="7962"/>
    <lineage>
        <taxon>Eukaryota</taxon>
        <taxon>Metazoa</taxon>
        <taxon>Chordata</taxon>
        <taxon>Craniata</taxon>
        <taxon>Vertebrata</taxon>
        <taxon>Euteleostomi</taxon>
        <taxon>Actinopterygii</taxon>
        <taxon>Neopterygii</taxon>
        <taxon>Teleostei</taxon>
        <taxon>Ostariophysi</taxon>
        <taxon>Cypriniformes</taxon>
        <taxon>Cyprinidae</taxon>
        <taxon>Cyprininae</taxon>
        <taxon>Cyprinus</taxon>
    </lineage>
</organism>
<dbReference type="InterPro" id="IPR045255">
    <property type="entry name" value="RanBP1-like"/>
</dbReference>
<sequence length="86" mass="10021">LFTGFHSGPKADTSVDQDDEIYKTEENDNIQFEPVVQMPEKVDLVTGEEDEKVLYSQRVKLFRFDTETNQWKERGVGNLKLLKNNQ</sequence>
<dbReference type="InterPro" id="IPR000156">
    <property type="entry name" value="Ran_bind_dom"/>
</dbReference>
<dbReference type="Proteomes" id="UP000694700">
    <property type="component" value="Unplaced"/>
</dbReference>
<evidence type="ECO:0000313" key="3">
    <source>
        <dbReference type="Proteomes" id="UP000694700"/>
    </source>
</evidence>
<feature type="domain" description="RanBD1" evidence="1">
    <location>
        <begin position="31"/>
        <end position="86"/>
    </location>
</feature>
<evidence type="ECO:0000313" key="2">
    <source>
        <dbReference type="Ensembl" id="ENSCCRP00015059301.1"/>
    </source>
</evidence>
<reference evidence="2" key="1">
    <citation type="submission" date="2025-08" db="UniProtKB">
        <authorList>
            <consortium name="Ensembl"/>
        </authorList>
    </citation>
    <scope>IDENTIFICATION</scope>
</reference>
<dbReference type="Ensembl" id="ENSCCRT00015061251.1">
    <property type="protein sequence ID" value="ENSCCRP00015059301.1"/>
    <property type="gene ID" value="ENSCCRG00015024313.1"/>
</dbReference>
<dbReference type="GO" id="GO:0006607">
    <property type="term" value="P:NLS-bearing protein import into nucleus"/>
    <property type="evidence" value="ECO:0007669"/>
    <property type="project" value="TreeGrafter"/>
</dbReference>
<dbReference type="Pfam" id="PF00638">
    <property type="entry name" value="Ran_BP1"/>
    <property type="match status" value="1"/>
</dbReference>
<dbReference type="GO" id="GO:0005643">
    <property type="term" value="C:nuclear pore"/>
    <property type="evidence" value="ECO:0007669"/>
    <property type="project" value="TreeGrafter"/>
</dbReference>
<protein>
    <recommendedName>
        <fullName evidence="1">RanBD1 domain-containing protein</fullName>
    </recommendedName>
</protein>
<dbReference type="PROSITE" id="PS50196">
    <property type="entry name" value="RANBD1"/>
    <property type="match status" value="1"/>
</dbReference>
<dbReference type="AlphaFoldDB" id="A0A8C1W1Z8"/>